<comment type="caution">
    <text evidence="6">The sequence shown here is derived from an EMBL/GenBank/DDBJ whole genome shotgun (WGS) entry which is preliminary data.</text>
</comment>
<dbReference type="PROSITE" id="PS51011">
    <property type="entry name" value="ARID"/>
    <property type="match status" value="1"/>
</dbReference>
<accession>A0A9N7V570</accession>
<feature type="compositionally biased region" description="Low complexity" evidence="4">
    <location>
        <begin position="171"/>
        <end position="191"/>
    </location>
</feature>
<evidence type="ECO:0000256" key="4">
    <source>
        <dbReference type="SAM" id="MobiDB-lite"/>
    </source>
</evidence>
<dbReference type="SMART" id="SM00501">
    <property type="entry name" value="BRIGHT"/>
    <property type="match status" value="1"/>
</dbReference>
<reference evidence="6" key="1">
    <citation type="submission" date="2020-03" db="EMBL/GenBank/DDBJ databases">
        <authorList>
            <person name="Weist P."/>
        </authorList>
    </citation>
    <scope>NUCLEOTIDE SEQUENCE</scope>
</reference>
<sequence length="346" mass="38994">MPLCRTVPGAQEQRNNSAVRCDTVRIMSTSETPGIGRWNSAVATVSNKMMERRGAPHTLSVLHIEHRQTSSRFRCQGGSGKRIHRYSFYTELNPGEDFFSPGQIHTVFVLWSRGHCVMPHSSSPSLTFVFELGPRYAERKSKSNCGIKTPNLKGRPRKKKLSISQRRDSLGQAQGQGSSGSSQGSAAVAAQDPCSPESKTTTKVKPNCKTVPNGKLTPAARYKANGLSKRSSAEEKERGKEKEREKEERSEREENKEEETSEENRAEEQTFLVSLYKYMKDRDTPIERIPFLGFKQINLWTMFQAAQKLGGYELITVRRQWKHVYDELGGNPSSTSAATCTRRHYE</sequence>
<dbReference type="CDD" id="cd16869">
    <property type="entry name" value="ARID_ARID5"/>
    <property type="match status" value="1"/>
</dbReference>
<evidence type="ECO:0000313" key="7">
    <source>
        <dbReference type="Proteomes" id="UP001153269"/>
    </source>
</evidence>
<evidence type="ECO:0000256" key="2">
    <source>
        <dbReference type="ARBA" id="ARBA00023163"/>
    </source>
</evidence>
<feature type="compositionally biased region" description="Basic and acidic residues" evidence="4">
    <location>
        <begin position="231"/>
        <end position="255"/>
    </location>
</feature>
<feature type="domain" description="ARID" evidence="5">
    <location>
        <begin position="265"/>
        <end position="346"/>
    </location>
</feature>
<dbReference type="GO" id="GO:0000976">
    <property type="term" value="F:transcription cis-regulatory region binding"/>
    <property type="evidence" value="ECO:0007669"/>
    <property type="project" value="TreeGrafter"/>
</dbReference>
<dbReference type="SUPFAM" id="SSF46774">
    <property type="entry name" value="ARID-like"/>
    <property type="match status" value="1"/>
</dbReference>
<feature type="region of interest" description="Disordered" evidence="4">
    <location>
        <begin position="140"/>
        <end position="267"/>
    </location>
</feature>
<dbReference type="SMART" id="SM01014">
    <property type="entry name" value="ARID"/>
    <property type="match status" value="1"/>
</dbReference>
<keyword evidence="7" id="KW-1185">Reference proteome</keyword>
<name>A0A9N7V570_PLEPL</name>
<evidence type="ECO:0000256" key="3">
    <source>
        <dbReference type="ARBA" id="ARBA00023242"/>
    </source>
</evidence>
<dbReference type="InterPro" id="IPR051232">
    <property type="entry name" value="ARID/SWI1_ChromRemod"/>
</dbReference>
<protein>
    <recommendedName>
        <fullName evidence="5">ARID domain-containing protein</fullName>
    </recommendedName>
</protein>
<gene>
    <name evidence="6" type="ORF">PLEPLA_LOCUS32017</name>
</gene>
<proteinExistence type="predicted"/>
<dbReference type="GO" id="GO:0005634">
    <property type="term" value="C:nucleus"/>
    <property type="evidence" value="ECO:0007669"/>
    <property type="project" value="TreeGrafter"/>
</dbReference>
<dbReference type="Pfam" id="PF01388">
    <property type="entry name" value="ARID"/>
    <property type="match status" value="1"/>
</dbReference>
<keyword evidence="3" id="KW-0539">Nucleus</keyword>
<dbReference type="PANTHER" id="PTHR13964">
    <property type="entry name" value="RBP-RELATED"/>
    <property type="match status" value="1"/>
</dbReference>
<keyword evidence="1" id="KW-0805">Transcription regulation</keyword>
<feature type="non-terminal residue" evidence="6">
    <location>
        <position position="346"/>
    </location>
</feature>
<dbReference type="InterPro" id="IPR036431">
    <property type="entry name" value="ARID_dom_sf"/>
</dbReference>
<dbReference type="GO" id="GO:0006357">
    <property type="term" value="P:regulation of transcription by RNA polymerase II"/>
    <property type="evidence" value="ECO:0007669"/>
    <property type="project" value="TreeGrafter"/>
</dbReference>
<evidence type="ECO:0000256" key="1">
    <source>
        <dbReference type="ARBA" id="ARBA00023015"/>
    </source>
</evidence>
<keyword evidence="2" id="KW-0804">Transcription</keyword>
<dbReference type="AlphaFoldDB" id="A0A9N7V570"/>
<organism evidence="6 7">
    <name type="scientific">Pleuronectes platessa</name>
    <name type="common">European plaice</name>
    <dbReference type="NCBI Taxonomy" id="8262"/>
    <lineage>
        <taxon>Eukaryota</taxon>
        <taxon>Metazoa</taxon>
        <taxon>Chordata</taxon>
        <taxon>Craniata</taxon>
        <taxon>Vertebrata</taxon>
        <taxon>Euteleostomi</taxon>
        <taxon>Actinopterygii</taxon>
        <taxon>Neopterygii</taxon>
        <taxon>Teleostei</taxon>
        <taxon>Neoteleostei</taxon>
        <taxon>Acanthomorphata</taxon>
        <taxon>Carangaria</taxon>
        <taxon>Pleuronectiformes</taxon>
        <taxon>Pleuronectoidei</taxon>
        <taxon>Pleuronectidae</taxon>
        <taxon>Pleuronectes</taxon>
    </lineage>
</organism>
<dbReference type="Proteomes" id="UP001153269">
    <property type="component" value="Unassembled WGS sequence"/>
</dbReference>
<dbReference type="EMBL" id="CADEAL010003334">
    <property type="protein sequence ID" value="CAB1444301.1"/>
    <property type="molecule type" value="Genomic_DNA"/>
</dbReference>
<dbReference type="PANTHER" id="PTHR13964:SF37">
    <property type="entry name" value="AT-RICH INTERACTIVE DOMAIN-CONTAINING PROTEIN 5B"/>
    <property type="match status" value="1"/>
</dbReference>
<evidence type="ECO:0000259" key="5">
    <source>
        <dbReference type="PROSITE" id="PS51011"/>
    </source>
</evidence>
<dbReference type="Gene3D" id="1.10.150.60">
    <property type="entry name" value="ARID DNA-binding domain"/>
    <property type="match status" value="1"/>
</dbReference>
<evidence type="ECO:0000313" key="6">
    <source>
        <dbReference type="EMBL" id="CAB1444301.1"/>
    </source>
</evidence>
<dbReference type="InterPro" id="IPR001606">
    <property type="entry name" value="ARID_dom"/>
</dbReference>